<protein>
    <submittedName>
        <fullName evidence="1">SFRICE_027377</fullName>
    </submittedName>
</protein>
<dbReference type="AlphaFoldDB" id="A0A2H1WVP6"/>
<organism evidence="1">
    <name type="scientific">Spodoptera frugiperda</name>
    <name type="common">Fall armyworm</name>
    <dbReference type="NCBI Taxonomy" id="7108"/>
    <lineage>
        <taxon>Eukaryota</taxon>
        <taxon>Metazoa</taxon>
        <taxon>Ecdysozoa</taxon>
        <taxon>Arthropoda</taxon>
        <taxon>Hexapoda</taxon>
        <taxon>Insecta</taxon>
        <taxon>Pterygota</taxon>
        <taxon>Neoptera</taxon>
        <taxon>Endopterygota</taxon>
        <taxon>Lepidoptera</taxon>
        <taxon>Glossata</taxon>
        <taxon>Ditrysia</taxon>
        <taxon>Noctuoidea</taxon>
        <taxon>Noctuidae</taxon>
        <taxon>Amphipyrinae</taxon>
        <taxon>Spodoptera</taxon>
    </lineage>
</organism>
<reference evidence="1" key="1">
    <citation type="submission" date="2016-07" db="EMBL/GenBank/DDBJ databases">
        <authorList>
            <person name="Bretaudeau A."/>
        </authorList>
    </citation>
    <scope>NUCLEOTIDE SEQUENCE</scope>
    <source>
        <strain evidence="1">Rice</strain>
        <tissue evidence="1">Whole body</tissue>
    </source>
</reference>
<name>A0A2H1WVP6_SPOFR</name>
<proteinExistence type="predicted"/>
<evidence type="ECO:0000313" key="1">
    <source>
        <dbReference type="EMBL" id="SOQ57128.1"/>
    </source>
</evidence>
<gene>
    <name evidence="1" type="ORF">SFRICE_027377</name>
</gene>
<dbReference type="EMBL" id="ODYU01011403">
    <property type="protein sequence ID" value="SOQ57128.1"/>
    <property type="molecule type" value="Genomic_DNA"/>
</dbReference>
<accession>A0A2H1WVP6</accession>
<sequence>MALATVPKYRKLIDINKHCKYLVLNSNDSVLKRFVLGVNYVRYNLEEVFSGKLEQKEPTQMTVRYVSLFKETLNHHTVQ</sequence>